<protein>
    <submittedName>
        <fullName evidence="2">Uncharacterized protein</fullName>
    </submittedName>
</protein>
<dbReference type="AlphaFoldDB" id="A0A8J3VDF2"/>
<evidence type="ECO:0000313" key="3">
    <source>
        <dbReference type="Proteomes" id="UP000612899"/>
    </source>
</evidence>
<comment type="caution">
    <text evidence="2">The sequence shown here is derived from an EMBL/GenBank/DDBJ whole genome shotgun (WGS) entry which is preliminary data.</text>
</comment>
<keyword evidence="3" id="KW-1185">Reference proteome</keyword>
<dbReference type="EMBL" id="BONY01000008">
    <property type="protein sequence ID" value="GIH03519.1"/>
    <property type="molecule type" value="Genomic_DNA"/>
</dbReference>
<sequence>MAVYQNRLPRVFLAKDLPPRHPKERQVSTDHELDTADLIDPMADDPTPTEIADAKHDDYVESYPQATPIGEKAP</sequence>
<organism evidence="2 3">
    <name type="scientific">Rhizocola hellebori</name>
    <dbReference type="NCBI Taxonomy" id="1392758"/>
    <lineage>
        <taxon>Bacteria</taxon>
        <taxon>Bacillati</taxon>
        <taxon>Actinomycetota</taxon>
        <taxon>Actinomycetes</taxon>
        <taxon>Micromonosporales</taxon>
        <taxon>Micromonosporaceae</taxon>
        <taxon>Rhizocola</taxon>
    </lineage>
</organism>
<evidence type="ECO:0000313" key="2">
    <source>
        <dbReference type="EMBL" id="GIH03519.1"/>
    </source>
</evidence>
<feature type="region of interest" description="Disordered" evidence="1">
    <location>
        <begin position="15"/>
        <end position="74"/>
    </location>
</feature>
<name>A0A8J3VDF2_9ACTN</name>
<proteinExistence type="predicted"/>
<evidence type="ECO:0000256" key="1">
    <source>
        <dbReference type="SAM" id="MobiDB-lite"/>
    </source>
</evidence>
<reference evidence="2" key="1">
    <citation type="submission" date="2021-01" db="EMBL/GenBank/DDBJ databases">
        <title>Whole genome shotgun sequence of Rhizocola hellebori NBRC 109834.</title>
        <authorList>
            <person name="Komaki H."/>
            <person name="Tamura T."/>
        </authorList>
    </citation>
    <scope>NUCLEOTIDE SEQUENCE</scope>
    <source>
        <strain evidence="2">NBRC 109834</strain>
    </source>
</reference>
<accession>A0A8J3VDF2</accession>
<feature type="compositionally biased region" description="Basic and acidic residues" evidence="1">
    <location>
        <begin position="17"/>
        <end position="34"/>
    </location>
</feature>
<gene>
    <name evidence="2" type="ORF">Rhe02_15860</name>
</gene>
<dbReference type="Proteomes" id="UP000612899">
    <property type="component" value="Unassembled WGS sequence"/>
</dbReference>